<dbReference type="EMBL" id="JAGEPF010000025">
    <property type="protein sequence ID" value="MBO2463120.1"/>
    <property type="molecule type" value="Genomic_DNA"/>
</dbReference>
<evidence type="ECO:0000256" key="7">
    <source>
        <dbReference type="SAM" id="MobiDB-lite"/>
    </source>
</evidence>
<dbReference type="Pfam" id="PF02687">
    <property type="entry name" value="FtsX"/>
    <property type="match status" value="1"/>
</dbReference>
<proteinExistence type="inferred from homology"/>
<keyword evidence="3 8" id="KW-0812">Transmembrane</keyword>
<evidence type="ECO:0000256" key="8">
    <source>
        <dbReference type="SAM" id="Phobius"/>
    </source>
</evidence>
<keyword evidence="11" id="KW-1185">Reference proteome</keyword>
<evidence type="ECO:0000313" key="11">
    <source>
        <dbReference type="Proteomes" id="UP000680206"/>
    </source>
</evidence>
<name>A0ABS3S4E6_9ACTN</name>
<keyword evidence="2" id="KW-1003">Cell membrane</keyword>
<sequence length="878" mass="88654">MSGRRAALRLARRDALRAKGRTALVVCMIGLPVMAVVALAVLFKTGDWSPRESLPYEIGAADARLTGAGRAPVQQTFDDQGFSSAPGTSGGDAASADDAGRPWTTPEITRRVAAAFGPSARVRPLETGGRVALKTARGYRAADHIGLDLRDPMARGILEITGGRAPAKPGEVALAPSLGFPVGATVQIDRAGTTAQVVGHVRDPREPGKAVALTLPGAVPGAPSPRPQWLVAGAGPVTWDAVTALNKSGITVLSRAVVSDPPPQARAVTEEGGGPDGAAAATVAMAVAIVVLEVVLLAGPAFAVGVRRQRHRLALVAACGGDARHLRTIVLAGGVVLGGAAAVAGALLGLLVVAAAKPLAKAYFGVVLGPYEVPWTLVGLTMLLGAGSGVLAALVPALQAARMDVVAALAGRREAGRARRGWPAAGAVLVLAGIAACLFGTAALHELGAALGAAAIVLGCVMATPWLVGAAGRGARWLPLPLRLAVRDGARNRGRAAPVVAAIMAAVAGITVFAIGVASDARQERLDYEATLPLGSATVSTPPGRADAVKAAVERELPGVPVLPLRVLPGEGAVCGQADTAKCPAVAFAAGPAPTRTIRFDNVVGGAREARMLLGRDDPAVTAALAAGKVVVFASRPLPGGTTTAAVTYWKDDRQHTLRKVRGIPAVAVPEDPHVQAIVPPSAAARVGVPARTEALGIDRADHRVTRAEQARLAEVVAGFSADGAVYVERGPSRSRPPMLLALAVAGAVLAFGGTMIATGLAAADARPDLATLAAIGARPRTRRALAMGQAGFVAVLGCWLGIAAGFVPGVAVARPLTAVATIPARPDGTPAVPGHGPTLDVPWPILLIVGVAVPLLAVLAAAVFTRRGLPLTHRPAD</sequence>
<feature type="transmembrane region" description="Helical" evidence="8">
    <location>
        <begin position="785"/>
        <end position="808"/>
    </location>
</feature>
<evidence type="ECO:0000256" key="5">
    <source>
        <dbReference type="ARBA" id="ARBA00023136"/>
    </source>
</evidence>
<dbReference type="PANTHER" id="PTHR30572">
    <property type="entry name" value="MEMBRANE COMPONENT OF TRANSPORTER-RELATED"/>
    <property type="match status" value="1"/>
</dbReference>
<feature type="transmembrane region" description="Helical" evidence="8">
    <location>
        <begin position="739"/>
        <end position="764"/>
    </location>
</feature>
<feature type="transmembrane region" description="Helical" evidence="8">
    <location>
        <begin position="375"/>
        <end position="401"/>
    </location>
</feature>
<comment type="subcellular location">
    <subcellularLocation>
        <location evidence="1">Cell membrane</location>
        <topology evidence="1">Multi-pass membrane protein</topology>
    </subcellularLocation>
</comment>
<keyword evidence="4 8" id="KW-1133">Transmembrane helix</keyword>
<comment type="caution">
    <text evidence="10">The sequence shown here is derived from an EMBL/GenBank/DDBJ whole genome shotgun (WGS) entry which is preliminary data.</text>
</comment>
<feature type="transmembrane region" description="Helical" evidence="8">
    <location>
        <begin position="326"/>
        <end position="355"/>
    </location>
</feature>
<dbReference type="InterPro" id="IPR003838">
    <property type="entry name" value="ABC3_permease_C"/>
</dbReference>
<reference evidence="10 11" key="1">
    <citation type="submission" date="2021-03" db="EMBL/GenBank/DDBJ databases">
        <title>Actinomadura violae sp. nov., isolated from lichen in Thailand.</title>
        <authorList>
            <person name="Kanchanasin P."/>
            <person name="Saeng-In P."/>
            <person name="Phongsopitanun W."/>
            <person name="Yuki M."/>
            <person name="Kudo T."/>
            <person name="Ohkuma M."/>
            <person name="Tanasupawat S."/>
        </authorList>
    </citation>
    <scope>NUCLEOTIDE SEQUENCE [LARGE SCALE GENOMIC DNA]</scope>
    <source>
        <strain evidence="10 11">LCR2-06</strain>
    </source>
</reference>
<feature type="transmembrane region" description="Helical" evidence="8">
    <location>
        <begin position="283"/>
        <end position="306"/>
    </location>
</feature>
<dbReference type="InterPro" id="IPR050250">
    <property type="entry name" value="Macrolide_Exporter_MacB"/>
</dbReference>
<comment type="similarity">
    <text evidence="6">Belongs to the ABC-4 integral membrane protein family.</text>
</comment>
<dbReference type="Proteomes" id="UP000680206">
    <property type="component" value="Unassembled WGS sequence"/>
</dbReference>
<gene>
    <name evidence="10" type="ORF">J4709_36705</name>
</gene>
<evidence type="ECO:0000313" key="10">
    <source>
        <dbReference type="EMBL" id="MBO2463120.1"/>
    </source>
</evidence>
<evidence type="ECO:0000256" key="2">
    <source>
        <dbReference type="ARBA" id="ARBA00022475"/>
    </source>
</evidence>
<organism evidence="10 11">
    <name type="scientific">Actinomadura violacea</name>
    <dbReference type="NCBI Taxonomy" id="2819934"/>
    <lineage>
        <taxon>Bacteria</taxon>
        <taxon>Bacillati</taxon>
        <taxon>Actinomycetota</taxon>
        <taxon>Actinomycetes</taxon>
        <taxon>Streptosporangiales</taxon>
        <taxon>Thermomonosporaceae</taxon>
        <taxon>Actinomadura</taxon>
    </lineage>
</organism>
<protein>
    <recommendedName>
        <fullName evidence="9">ABC3 transporter permease C-terminal domain-containing protein</fullName>
    </recommendedName>
</protein>
<feature type="transmembrane region" description="Helical" evidence="8">
    <location>
        <begin position="844"/>
        <end position="865"/>
    </location>
</feature>
<accession>A0ABS3S4E6</accession>
<evidence type="ECO:0000256" key="3">
    <source>
        <dbReference type="ARBA" id="ARBA00022692"/>
    </source>
</evidence>
<dbReference type="PANTHER" id="PTHR30572:SF4">
    <property type="entry name" value="ABC TRANSPORTER PERMEASE YTRF"/>
    <property type="match status" value="1"/>
</dbReference>
<evidence type="ECO:0000256" key="4">
    <source>
        <dbReference type="ARBA" id="ARBA00022989"/>
    </source>
</evidence>
<evidence type="ECO:0000259" key="9">
    <source>
        <dbReference type="Pfam" id="PF02687"/>
    </source>
</evidence>
<feature type="region of interest" description="Disordered" evidence="7">
    <location>
        <begin position="75"/>
        <end position="103"/>
    </location>
</feature>
<feature type="transmembrane region" description="Helical" evidence="8">
    <location>
        <begin position="450"/>
        <end position="475"/>
    </location>
</feature>
<feature type="compositionally biased region" description="Low complexity" evidence="7">
    <location>
        <begin position="83"/>
        <end position="97"/>
    </location>
</feature>
<evidence type="ECO:0000256" key="6">
    <source>
        <dbReference type="ARBA" id="ARBA00038076"/>
    </source>
</evidence>
<feature type="domain" description="ABC3 transporter permease C-terminal" evidence="9">
    <location>
        <begin position="743"/>
        <end position="868"/>
    </location>
</feature>
<feature type="transmembrane region" description="Helical" evidence="8">
    <location>
        <begin position="496"/>
        <end position="518"/>
    </location>
</feature>
<feature type="transmembrane region" description="Helical" evidence="8">
    <location>
        <begin position="21"/>
        <end position="43"/>
    </location>
</feature>
<evidence type="ECO:0000256" key="1">
    <source>
        <dbReference type="ARBA" id="ARBA00004651"/>
    </source>
</evidence>
<keyword evidence="5 8" id="KW-0472">Membrane</keyword>
<feature type="transmembrane region" description="Helical" evidence="8">
    <location>
        <begin position="422"/>
        <end position="444"/>
    </location>
</feature>
<dbReference type="RefSeq" id="WP_208247991.1">
    <property type="nucleotide sequence ID" value="NZ_JAGEPF010000025.1"/>
</dbReference>